<evidence type="ECO:0000313" key="2">
    <source>
        <dbReference type="EMBL" id="USS42753.1"/>
    </source>
</evidence>
<dbReference type="EMBL" id="CP099583">
    <property type="protein sequence ID" value="USS42753.1"/>
    <property type="molecule type" value="Genomic_DNA"/>
</dbReference>
<dbReference type="Pfam" id="PF06223">
    <property type="entry name" value="Phage_tail_T"/>
    <property type="match status" value="1"/>
</dbReference>
<keyword evidence="3" id="KW-1185">Reference proteome</keyword>
<reference evidence="2" key="1">
    <citation type="submission" date="2022-06" db="EMBL/GenBank/DDBJ databases">
        <title>Draft genome sequence of Burkholderia glumae strain GR20004 isolated from rice panicle showing bacterial panicle blight.</title>
        <authorList>
            <person name="Choi S.Y."/>
            <person name="Lee Y.H."/>
        </authorList>
    </citation>
    <scope>NUCLEOTIDE SEQUENCE</scope>
    <source>
        <strain evidence="2">GR20004</strain>
    </source>
</reference>
<evidence type="ECO:0000259" key="1">
    <source>
        <dbReference type="Pfam" id="PF06223"/>
    </source>
</evidence>
<dbReference type="Proteomes" id="UP001056386">
    <property type="component" value="Chromosome 2"/>
</dbReference>
<protein>
    <submittedName>
        <fullName evidence="2">DUF4035 domain-containing protein</fullName>
    </submittedName>
</protein>
<sequence>MSVKRAQAEIDSDEFAHWLAFFRLEPWGGEIEDLRAGSVVSMLANVNRDLKRRPEPYGLLDFIPWADARHADNDSQAEILLDDPKQQAALIRAALYRGK</sequence>
<dbReference type="RefSeq" id="WP_017922381.1">
    <property type="nucleotide sequence ID" value="NZ_CP099583.1"/>
</dbReference>
<proteinExistence type="predicted"/>
<feature type="domain" description="Minor tail T" evidence="1">
    <location>
        <begin position="11"/>
        <end position="81"/>
    </location>
</feature>
<organism evidence="2 3">
    <name type="scientific">Burkholderia glumae</name>
    <name type="common">Pseudomonas glumae</name>
    <dbReference type="NCBI Taxonomy" id="337"/>
    <lineage>
        <taxon>Bacteria</taxon>
        <taxon>Pseudomonadati</taxon>
        <taxon>Pseudomonadota</taxon>
        <taxon>Betaproteobacteria</taxon>
        <taxon>Burkholderiales</taxon>
        <taxon>Burkholderiaceae</taxon>
        <taxon>Burkholderia</taxon>
    </lineage>
</organism>
<gene>
    <name evidence="2" type="ORF">NFI99_11270</name>
</gene>
<accession>A0ABY5B6T9</accession>
<evidence type="ECO:0000313" key="3">
    <source>
        <dbReference type="Proteomes" id="UP001056386"/>
    </source>
</evidence>
<name>A0ABY5B6T9_BURGL</name>
<dbReference type="InterPro" id="IPR009350">
    <property type="entry name" value="Phage_tail_T"/>
</dbReference>